<evidence type="ECO:0000313" key="1">
    <source>
        <dbReference type="EMBL" id="KUM91694.1"/>
    </source>
</evidence>
<gene>
    <name evidence="1" type="ORF">AQI95_44210</name>
</gene>
<keyword evidence="2" id="KW-1185">Reference proteome</keyword>
<dbReference type="AlphaFoldDB" id="A0A101NER9"/>
<accession>A0A101NER9</accession>
<name>A0A101NER9_9ACTN</name>
<sequence length="87" mass="9156">MAESTGPILAIGAITLANRTVFNDRAVDWKVPIATAMAAVIFAGAEQAVGPAAKAVAYLALVTVVFARVDRTVPSPAESALRWFNER</sequence>
<comment type="caution">
    <text evidence="1">The sequence shown here is derived from an EMBL/GenBank/DDBJ whole genome shotgun (WGS) entry which is preliminary data.</text>
</comment>
<organism evidence="1 2">
    <name type="scientific">Streptomyces yokosukanensis</name>
    <dbReference type="NCBI Taxonomy" id="67386"/>
    <lineage>
        <taxon>Bacteria</taxon>
        <taxon>Bacillati</taxon>
        <taxon>Actinomycetota</taxon>
        <taxon>Actinomycetes</taxon>
        <taxon>Kitasatosporales</taxon>
        <taxon>Streptomycetaceae</taxon>
        <taxon>Streptomyces</taxon>
    </lineage>
</organism>
<evidence type="ECO:0000313" key="2">
    <source>
        <dbReference type="Proteomes" id="UP000053127"/>
    </source>
</evidence>
<protein>
    <recommendedName>
        <fullName evidence="3">Holin</fullName>
    </recommendedName>
</protein>
<dbReference type="EMBL" id="LMWN01000173">
    <property type="protein sequence ID" value="KUM91694.1"/>
    <property type="molecule type" value="Genomic_DNA"/>
</dbReference>
<reference evidence="1 2" key="1">
    <citation type="submission" date="2015-10" db="EMBL/GenBank/DDBJ databases">
        <title>Draft genome sequence of Streptomyces yokosukanensis DSM 40224, type strain for the species Streptomyces yokosukanensis.</title>
        <authorList>
            <person name="Ruckert C."/>
            <person name="Winkler A."/>
            <person name="Kalinowski J."/>
            <person name="Kampfer P."/>
            <person name="Glaeser S."/>
        </authorList>
    </citation>
    <scope>NUCLEOTIDE SEQUENCE [LARGE SCALE GENOMIC DNA]</scope>
    <source>
        <strain evidence="1 2">DSM 40224</strain>
    </source>
</reference>
<evidence type="ECO:0008006" key="3">
    <source>
        <dbReference type="Google" id="ProtNLM"/>
    </source>
</evidence>
<proteinExistence type="predicted"/>
<dbReference type="RefSeq" id="WP_030498676.1">
    <property type="nucleotide sequence ID" value="NZ_KQ948288.1"/>
</dbReference>
<dbReference type="Proteomes" id="UP000053127">
    <property type="component" value="Unassembled WGS sequence"/>
</dbReference>
<dbReference type="OrthoDB" id="4271695at2"/>